<dbReference type="PROSITE" id="PS01244">
    <property type="entry name" value="ACONITASE_2"/>
    <property type="match status" value="1"/>
</dbReference>
<keyword evidence="12 13" id="KW-0100">Branched-chain amino acid biosynthesis</keyword>
<dbReference type="GO" id="GO:0046872">
    <property type="term" value="F:metal ion binding"/>
    <property type="evidence" value="ECO:0007669"/>
    <property type="project" value="UniProtKB-KW"/>
</dbReference>
<dbReference type="GO" id="GO:0051539">
    <property type="term" value="F:4 iron, 4 sulfur cluster binding"/>
    <property type="evidence" value="ECO:0007669"/>
    <property type="project" value="UniProtKB-KW"/>
</dbReference>
<evidence type="ECO:0000313" key="16">
    <source>
        <dbReference type="Proteomes" id="UP000298216"/>
    </source>
</evidence>
<organism evidence="15 16">
    <name type="scientific">Brevundimonas intermedia</name>
    <dbReference type="NCBI Taxonomy" id="74315"/>
    <lineage>
        <taxon>Bacteria</taxon>
        <taxon>Pseudomonadati</taxon>
        <taxon>Pseudomonadota</taxon>
        <taxon>Alphaproteobacteria</taxon>
        <taxon>Caulobacterales</taxon>
        <taxon>Caulobacteraceae</taxon>
        <taxon>Brevundimonas</taxon>
    </lineage>
</organism>
<dbReference type="PROSITE" id="PS00450">
    <property type="entry name" value="ACONITASE_1"/>
    <property type="match status" value="1"/>
</dbReference>
<dbReference type="Gene3D" id="3.30.499.10">
    <property type="entry name" value="Aconitase, domain 3"/>
    <property type="match status" value="2"/>
</dbReference>
<dbReference type="GO" id="GO:0009098">
    <property type="term" value="P:L-leucine biosynthetic process"/>
    <property type="evidence" value="ECO:0007669"/>
    <property type="project" value="UniProtKB-UniRule"/>
</dbReference>
<evidence type="ECO:0000256" key="13">
    <source>
        <dbReference type="HAMAP-Rule" id="MF_01026"/>
    </source>
</evidence>
<evidence type="ECO:0000313" key="15">
    <source>
        <dbReference type="EMBL" id="TFW14053.1"/>
    </source>
</evidence>
<evidence type="ECO:0000256" key="10">
    <source>
        <dbReference type="ARBA" id="ARBA00023014"/>
    </source>
</evidence>
<keyword evidence="16" id="KW-1185">Reference proteome</keyword>
<proteinExistence type="inferred from homology"/>
<gene>
    <name evidence="13 15" type="primary">leuC</name>
    <name evidence="15" type="ORF">EGY25_02255</name>
</gene>
<dbReference type="UniPathway" id="UPA00048">
    <property type="reaction ID" value="UER00071"/>
</dbReference>
<comment type="subunit">
    <text evidence="4 13">Heterodimer of LeuC and LeuD.</text>
</comment>
<evidence type="ECO:0000256" key="12">
    <source>
        <dbReference type="ARBA" id="ARBA00023304"/>
    </source>
</evidence>
<comment type="caution">
    <text evidence="15">The sequence shown here is derived from an EMBL/GenBank/DDBJ whole genome shotgun (WGS) entry which is preliminary data.</text>
</comment>
<dbReference type="HAMAP" id="MF_01026">
    <property type="entry name" value="LeuC_type1"/>
    <property type="match status" value="1"/>
</dbReference>
<dbReference type="InterPro" id="IPR015931">
    <property type="entry name" value="Acnase/IPM_dHydase_lsu_aba_1/3"/>
</dbReference>
<keyword evidence="8 13" id="KW-0479">Metal-binding</keyword>
<dbReference type="SUPFAM" id="SSF53732">
    <property type="entry name" value="Aconitase iron-sulfur domain"/>
    <property type="match status" value="1"/>
</dbReference>
<keyword evidence="11 13" id="KW-0456">Lyase</keyword>
<dbReference type="RefSeq" id="WP_135193445.1">
    <property type="nucleotide sequence ID" value="NZ_SPVH01000002.1"/>
</dbReference>
<dbReference type="GO" id="GO:0003861">
    <property type="term" value="F:3-isopropylmalate dehydratase activity"/>
    <property type="evidence" value="ECO:0007669"/>
    <property type="project" value="UniProtKB-UniRule"/>
</dbReference>
<dbReference type="EC" id="4.2.1.33" evidence="13"/>
<evidence type="ECO:0000259" key="14">
    <source>
        <dbReference type="Pfam" id="PF00330"/>
    </source>
</evidence>
<reference evidence="15 16" key="1">
    <citation type="submission" date="2019-03" db="EMBL/GenBank/DDBJ databases">
        <title>Draft genome of Brevundimonas sp. a heavy metal resistant soil bacteria.</title>
        <authorList>
            <person name="Soto J."/>
        </authorList>
    </citation>
    <scope>NUCLEOTIDE SEQUENCE [LARGE SCALE GENOMIC DNA]</scope>
    <source>
        <strain evidence="15 16">B-10</strain>
    </source>
</reference>
<comment type="cofactor">
    <cofactor evidence="13">
        <name>[4Fe-4S] cluster</name>
        <dbReference type="ChEBI" id="CHEBI:49883"/>
    </cofactor>
    <text evidence="13">Binds 1 [4Fe-4S] cluster per subunit.</text>
</comment>
<evidence type="ECO:0000256" key="1">
    <source>
        <dbReference type="ARBA" id="ARBA00000491"/>
    </source>
</evidence>
<evidence type="ECO:0000256" key="8">
    <source>
        <dbReference type="ARBA" id="ARBA00022723"/>
    </source>
</evidence>
<evidence type="ECO:0000256" key="7">
    <source>
        <dbReference type="ARBA" id="ARBA00022605"/>
    </source>
</evidence>
<feature type="binding site" evidence="13">
    <location>
        <position position="409"/>
    </location>
    <ligand>
        <name>[4Fe-4S] cluster</name>
        <dbReference type="ChEBI" id="CHEBI:49883"/>
    </ligand>
</feature>
<dbReference type="PRINTS" id="PR00415">
    <property type="entry name" value="ACONITASE"/>
</dbReference>
<name>A0A4Y9RYT5_9CAUL</name>
<evidence type="ECO:0000256" key="5">
    <source>
        <dbReference type="ARBA" id="ARBA00022430"/>
    </source>
</evidence>
<comment type="pathway">
    <text evidence="3 13">Amino-acid biosynthesis; L-leucine biosynthesis; L-leucine from 3-methyl-2-oxobutanoate: step 2/4.</text>
</comment>
<dbReference type="InterPro" id="IPR050067">
    <property type="entry name" value="IPM_dehydratase_rel_enz"/>
</dbReference>
<evidence type="ECO:0000256" key="2">
    <source>
        <dbReference type="ARBA" id="ARBA00002695"/>
    </source>
</evidence>
<comment type="similarity">
    <text evidence="13">Belongs to the aconitase/IPM isomerase family. LeuC type 1 subfamily.</text>
</comment>
<dbReference type="InterPro" id="IPR001030">
    <property type="entry name" value="Acoase/IPM_deHydtase_lsu_aba"/>
</dbReference>
<keyword evidence="10 13" id="KW-0411">Iron-sulfur</keyword>
<dbReference type="NCBIfam" id="NF004016">
    <property type="entry name" value="PRK05478.1"/>
    <property type="match status" value="1"/>
</dbReference>
<feature type="binding site" evidence="13">
    <location>
        <position position="349"/>
    </location>
    <ligand>
        <name>[4Fe-4S] cluster</name>
        <dbReference type="ChEBI" id="CHEBI:49883"/>
    </ligand>
</feature>
<dbReference type="InterPro" id="IPR018136">
    <property type="entry name" value="Aconitase_4Fe-4S_BS"/>
</dbReference>
<dbReference type="InterPro" id="IPR033941">
    <property type="entry name" value="IPMI_cat"/>
</dbReference>
<dbReference type="AlphaFoldDB" id="A0A4Y9RYT5"/>
<dbReference type="PANTHER" id="PTHR43822:SF9">
    <property type="entry name" value="3-ISOPROPYLMALATE DEHYDRATASE"/>
    <property type="match status" value="1"/>
</dbReference>
<keyword evidence="5 13" id="KW-0432">Leucine biosynthesis</keyword>
<feature type="binding site" evidence="13">
    <location>
        <position position="412"/>
    </location>
    <ligand>
        <name>[4Fe-4S] cluster</name>
        <dbReference type="ChEBI" id="CHEBI:49883"/>
    </ligand>
</feature>
<dbReference type="CDD" id="cd01583">
    <property type="entry name" value="IPMI"/>
    <property type="match status" value="1"/>
</dbReference>
<dbReference type="EMBL" id="SPVH01000002">
    <property type="protein sequence ID" value="TFW14053.1"/>
    <property type="molecule type" value="Genomic_DNA"/>
</dbReference>
<evidence type="ECO:0000256" key="4">
    <source>
        <dbReference type="ARBA" id="ARBA00011271"/>
    </source>
</evidence>
<evidence type="ECO:0000256" key="11">
    <source>
        <dbReference type="ARBA" id="ARBA00023239"/>
    </source>
</evidence>
<dbReference type="Proteomes" id="UP000298216">
    <property type="component" value="Unassembled WGS sequence"/>
</dbReference>
<sequence length="489" mass="51526">MREIGPNPRTLFDKVWDAHVVRSETADTPGVLYIDLHLVHEVTSPQAFSEIEARGLKVRCPDRTYATLDHSTPTLPEGLNGLKPYVTPQAEAQVHRLEKNCAAHHVPLAGWDSDDRGVVHVMGPELGLTQPGMTVVCGDSHTATHGAFGALAFGIGTSEVGHVLATQCLLQRKAKAMRVTVDGQLQPGVSGKDVALAVIAAIGFGGGTGYVIEYAGEAVRSLDMEGRMTLCNMSIEAGARAGMIAPDQTTIDWLRGRKHVPADYEAATAEWLKLSSDPGAVFDNEVMIDGAAIQPMATWGTTPDAGAPIGSPVPQPQSDSDRKAIAYMGFTAGEATTSQPVDVVFIGSCTNGRLPDLRAAAEVLRGRKVKPGLRMLVVPGSEAVRRDAEAEGLHEVFIAAGAEWRIPGCSMCIAMNGDFVAPGQLAVSTSNRNFEGRQGKDARTILASPATAAATAVAGVLTDPRVYLNEAAALKQSSAVRETVGAQNV</sequence>
<dbReference type="NCBIfam" id="TIGR00170">
    <property type="entry name" value="leuC"/>
    <property type="match status" value="1"/>
</dbReference>
<dbReference type="PANTHER" id="PTHR43822">
    <property type="entry name" value="HOMOACONITASE, MITOCHONDRIAL-RELATED"/>
    <property type="match status" value="1"/>
</dbReference>
<dbReference type="OrthoDB" id="9802769at2"/>
<dbReference type="NCBIfam" id="NF009116">
    <property type="entry name" value="PRK12466.1"/>
    <property type="match status" value="1"/>
</dbReference>
<keyword evidence="7 13" id="KW-0028">Amino-acid biosynthesis</keyword>
<accession>A0A4Y9RYT5</accession>
<comment type="catalytic activity">
    <reaction evidence="1 13">
        <text>(2R,3S)-3-isopropylmalate = (2S)-2-isopropylmalate</text>
        <dbReference type="Rhea" id="RHEA:32287"/>
        <dbReference type="ChEBI" id="CHEBI:1178"/>
        <dbReference type="ChEBI" id="CHEBI:35121"/>
        <dbReference type="EC" id="4.2.1.33"/>
    </reaction>
</comment>
<evidence type="ECO:0000256" key="6">
    <source>
        <dbReference type="ARBA" id="ARBA00022485"/>
    </source>
</evidence>
<keyword evidence="9 13" id="KW-0408">Iron</keyword>
<feature type="domain" description="Aconitase/3-isopropylmalate dehydratase large subunit alpha/beta/alpha" evidence="14">
    <location>
        <begin position="13"/>
        <end position="459"/>
    </location>
</feature>
<keyword evidence="6 13" id="KW-0004">4Fe-4S</keyword>
<comment type="function">
    <text evidence="2 13">Catalyzes the isomerization between 2-isopropylmalate and 3-isopropylmalate, via the formation of 2-isopropylmaleate.</text>
</comment>
<evidence type="ECO:0000256" key="3">
    <source>
        <dbReference type="ARBA" id="ARBA00004729"/>
    </source>
</evidence>
<evidence type="ECO:0000256" key="9">
    <source>
        <dbReference type="ARBA" id="ARBA00023004"/>
    </source>
</evidence>
<dbReference type="Pfam" id="PF00330">
    <property type="entry name" value="Aconitase"/>
    <property type="match status" value="1"/>
</dbReference>
<protein>
    <recommendedName>
        <fullName evidence="13">3-isopropylmalate dehydratase large subunit</fullName>
        <ecNumber evidence="13">4.2.1.33</ecNumber>
    </recommendedName>
    <alternativeName>
        <fullName evidence="13">Alpha-IPM isomerase</fullName>
        <shortName evidence="13">IPMI</shortName>
    </alternativeName>
    <alternativeName>
        <fullName evidence="13">Isopropylmalate isomerase</fullName>
    </alternativeName>
</protein>
<dbReference type="InterPro" id="IPR036008">
    <property type="entry name" value="Aconitase_4Fe-4S_dom"/>
</dbReference>
<dbReference type="InterPro" id="IPR004430">
    <property type="entry name" value="3-IsopropMal_deHydase_lsu"/>
</dbReference>